<evidence type="ECO:0000256" key="1">
    <source>
        <dbReference type="SAM" id="MobiDB-lite"/>
    </source>
</evidence>
<organism evidence="3 4">
    <name type="scientific">Drosophila suzukii</name>
    <name type="common">Spotted-wing drosophila fruit fly</name>
    <dbReference type="NCBI Taxonomy" id="28584"/>
    <lineage>
        <taxon>Eukaryota</taxon>
        <taxon>Metazoa</taxon>
        <taxon>Ecdysozoa</taxon>
        <taxon>Arthropoda</taxon>
        <taxon>Hexapoda</taxon>
        <taxon>Insecta</taxon>
        <taxon>Pterygota</taxon>
        <taxon>Neoptera</taxon>
        <taxon>Endopterygota</taxon>
        <taxon>Diptera</taxon>
        <taxon>Brachycera</taxon>
        <taxon>Muscomorpha</taxon>
        <taxon>Ephydroidea</taxon>
        <taxon>Drosophilidae</taxon>
        <taxon>Drosophila</taxon>
        <taxon>Sophophora</taxon>
    </lineage>
</organism>
<evidence type="ECO:0000313" key="4">
    <source>
        <dbReference type="RefSeq" id="XP_016925053.4"/>
    </source>
</evidence>
<reference evidence="4" key="1">
    <citation type="submission" date="2025-08" db="UniProtKB">
        <authorList>
            <consortium name="RefSeq"/>
        </authorList>
    </citation>
    <scope>IDENTIFICATION</scope>
</reference>
<feature type="region of interest" description="Disordered" evidence="1">
    <location>
        <begin position="104"/>
        <end position="143"/>
    </location>
</feature>
<proteinExistence type="predicted"/>
<feature type="chain" id="PRO_5045076843" evidence="2">
    <location>
        <begin position="25"/>
        <end position="143"/>
    </location>
</feature>
<dbReference type="RefSeq" id="XP_016925053.4">
    <property type="nucleotide sequence ID" value="XM_017069564.4"/>
</dbReference>
<name>A0AB39YZI9_DROSZ</name>
<keyword evidence="3" id="KW-1185">Reference proteome</keyword>
<accession>A0AB39YZI9</accession>
<keyword evidence="2" id="KW-0732">Signal</keyword>
<evidence type="ECO:0000256" key="2">
    <source>
        <dbReference type="SAM" id="SignalP"/>
    </source>
</evidence>
<evidence type="ECO:0000313" key="3">
    <source>
        <dbReference type="Proteomes" id="UP001652628"/>
    </source>
</evidence>
<gene>
    <name evidence="4" type="primary">LOC108006116</name>
</gene>
<feature type="signal peptide" evidence="2">
    <location>
        <begin position="1"/>
        <end position="24"/>
    </location>
</feature>
<feature type="compositionally biased region" description="Low complexity" evidence="1">
    <location>
        <begin position="119"/>
        <end position="143"/>
    </location>
</feature>
<dbReference type="GeneID" id="108006116"/>
<protein>
    <submittedName>
        <fullName evidence="4">Uncharacterized protein</fullName>
    </submittedName>
</protein>
<sequence length="143" mass="14617">MSARRDKIIVLGFCLTFSLLSIEARSLKENSVRTKRDTNDWWSLLEDIIYDNDSGSDDDADDENILICRNCTVVVQAAPNGTADGSTAAPAAEGAATGSTVVTTVTPVAPPPASPETPAPATTAATTAVTPATTTVVAPGPGG</sequence>
<dbReference type="AlphaFoldDB" id="A0AB39YZI9"/>
<feature type="compositionally biased region" description="Pro residues" evidence="1">
    <location>
        <begin position="108"/>
        <end position="118"/>
    </location>
</feature>
<dbReference type="Proteomes" id="UP001652628">
    <property type="component" value="Chromosome 3"/>
</dbReference>